<keyword evidence="13" id="KW-1185">Reference proteome</keyword>
<dbReference type="RefSeq" id="WP_244353331.1">
    <property type="nucleotide sequence ID" value="NZ_AP025635.1"/>
</dbReference>
<organism evidence="12 13">
    <name type="scientific">Enterococcus innesii</name>
    <dbReference type="NCBI Taxonomy" id="2839759"/>
    <lineage>
        <taxon>Bacteria</taxon>
        <taxon>Bacillati</taxon>
        <taxon>Bacillota</taxon>
        <taxon>Bacilli</taxon>
        <taxon>Lactobacillales</taxon>
        <taxon>Enterococcaceae</taxon>
        <taxon>Enterococcus</taxon>
    </lineage>
</organism>
<comment type="subcellular location">
    <subcellularLocation>
        <location evidence="1">Cell membrane</location>
        <topology evidence="1">Multi-pass membrane protein</topology>
    </subcellularLocation>
</comment>
<keyword evidence="6 10" id="KW-0812">Transmembrane</keyword>
<evidence type="ECO:0000256" key="1">
    <source>
        <dbReference type="ARBA" id="ARBA00004651"/>
    </source>
</evidence>
<keyword evidence="2 9" id="KW-0813">Transport</keyword>
<evidence type="ECO:0000313" key="13">
    <source>
        <dbReference type="Proteomes" id="UP000831692"/>
    </source>
</evidence>
<evidence type="ECO:0000313" key="12">
    <source>
        <dbReference type="EMBL" id="BDG67975.1"/>
    </source>
</evidence>
<keyword evidence="8 9" id="KW-0472">Membrane</keyword>
<keyword evidence="3 9" id="KW-1003">Cell membrane</keyword>
<evidence type="ECO:0000256" key="8">
    <source>
        <dbReference type="ARBA" id="ARBA00023136"/>
    </source>
</evidence>
<feature type="transmembrane region" description="Helical" evidence="10">
    <location>
        <begin position="413"/>
        <end position="431"/>
    </location>
</feature>
<feature type="transmembrane region" description="Helical" evidence="10">
    <location>
        <begin position="364"/>
        <end position="381"/>
    </location>
</feature>
<keyword evidence="5" id="KW-0598">Phosphotransferase system</keyword>
<evidence type="ECO:0000256" key="9">
    <source>
        <dbReference type="PIRNR" id="PIRNR006351"/>
    </source>
</evidence>
<evidence type="ECO:0000256" key="7">
    <source>
        <dbReference type="ARBA" id="ARBA00022989"/>
    </source>
</evidence>
<evidence type="ECO:0000259" key="11">
    <source>
        <dbReference type="PROSITE" id="PS51105"/>
    </source>
</evidence>
<dbReference type="InterPro" id="IPR003352">
    <property type="entry name" value="PTS_EIIC"/>
</dbReference>
<dbReference type="PANTHER" id="PTHR33989:SF8">
    <property type="entry name" value="PERMEASE IIC COMPONENT"/>
    <property type="match status" value="1"/>
</dbReference>
<evidence type="ECO:0000256" key="3">
    <source>
        <dbReference type="ARBA" id="ARBA00022475"/>
    </source>
</evidence>
<sequence>MEQSNSKLFSLLETAVMGPLGKVAQFKIVRAIMAAGMASIPFTIVGSMFLVINVLPQTFTFLEDFFNNTFFRVSDLYMLANSTTMGLLALYFCIVLGYEYTKIYAEEEELDLAPMSGALLSMFAFFMSIPQLMIVDGSMSRITDQENAIINGWAIGGDGVERLGTTGIFTGIIMAVLAVQLYRLCVTKKWVIKMPEEVPLGVARAFTALIPAFVVAFTVLIINGALVAAGTDIFQIIAVPFGFVTNLTNSWLGLMVIYFLVSALWLVGIHGANIIFSVLTPITLGNLTANAEGANFALAGEFNNAYVTVGGSGATLGLALFLVYLAKSKQLRVLGKASIIPALFNINEPLIFGIPLIYNPFLAIPFFLAPMASASIAYFAIELEIIRPMIAQMPWPSPIGIGAFIGSGGDWKAAVCAFLCAGVAFLIYFPFARSYDAGLVKQEAQEGEQAV</sequence>
<protein>
    <recommendedName>
        <fullName evidence="9">Permease IIC component</fullName>
    </recommendedName>
</protein>
<dbReference type="InterPro" id="IPR004796">
    <property type="entry name" value="PTS_IIC_cello"/>
</dbReference>
<feature type="transmembrane region" description="Helical" evidence="10">
    <location>
        <begin position="304"/>
        <end position="326"/>
    </location>
</feature>
<reference evidence="12 13" key="1">
    <citation type="submission" date="2022-03" db="EMBL/GenBank/DDBJ databases">
        <title>Complete genome sequence of Enterococcus innesii DB-1.</title>
        <authorList>
            <person name="Fukuda D."/>
            <person name="Nolasco-Hipolito C."/>
        </authorList>
    </citation>
    <scope>NUCLEOTIDE SEQUENCE [LARGE SCALE GENOMIC DNA]</scope>
    <source>
        <strain evidence="12 13">DB-1</strain>
    </source>
</reference>
<evidence type="ECO:0000256" key="5">
    <source>
        <dbReference type="ARBA" id="ARBA00022683"/>
    </source>
</evidence>
<feature type="transmembrane region" description="Helical" evidence="10">
    <location>
        <begin position="167"/>
        <end position="185"/>
    </location>
</feature>
<feature type="transmembrane region" description="Helical" evidence="10">
    <location>
        <begin position="206"/>
        <end position="227"/>
    </location>
</feature>
<dbReference type="InterPro" id="IPR051088">
    <property type="entry name" value="PTS_Sugar-EIIC/EIIB"/>
</dbReference>
<feature type="transmembrane region" description="Helical" evidence="10">
    <location>
        <begin position="233"/>
        <end position="252"/>
    </location>
</feature>
<feature type="transmembrane region" description="Helical" evidence="10">
    <location>
        <begin position="76"/>
        <end position="98"/>
    </location>
</feature>
<dbReference type="NCBIfam" id="NF007157">
    <property type="entry name" value="PRK09592.1"/>
    <property type="match status" value="1"/>
</dbReference>
<evidence type="ECO:0000256" key="2">
    <source>
        <dbReference type="ARBA" id="ARBA00022448"/>
    </source>
</evidence>
<dbReference type="GeneID" id="83457548"/>
<dbReference type="NCBIfam" id="TIGR00410">
    <property type="entry name" value="lacE"/>
    <property type="match status" value="1"/>
</dbReference>
<feature type="transmembrane region" description="Helical" evidence="10">
    <location>
        <begin position="31"/>
        <end position="56"/>
    </location>
</feature>
<name>A0ABN6NP11_9ENTE</name>
<evidence type="ECO:0000256" key="10">
    <source>
        <dbReference type="SAM" id="Phobius"/>
    </source>
</evidence>
<feature type="domain" description="PTS EIIC type-3" evidence="11">
    <location>
        <begin position="12"/>
        <end position="431"/>
    </location>
</feature>
<feature type="transmembrane region" description="Helical" evidence="10">
    <location>
        <begin position="259"/>
        <end position="284"/>
    </location>
</feature>
<dbReference type="Pfam" id="PF02378">
    <property type="entry name" value="PTS_EIIC"/>
    <property type="match status" value="1"/>
</dbReference>
<dbReference type="PIRSF" id="PIRSF006351">
    <property type="entry name" value="PTS_EIIC-Cellobiose"/>
    <property type="match status" value="1"/>
</dbReference>
<dbReference type="PANTHER" id="PTHR33989">
    <property type="match status" value="1"/>
</dbReference>
<dbReference type="PROSITE" id="PS51105">
    <property type="entry name" value="PTS_EIIC_TYPE_3"/>
    <property type="match status" value="1"/>
</dbReference>
<evidence type="ECO:0000256" key="4">
    <source>
        <dbReference type="ARBA" id="ARBA00022597"/>
    </source>
</evidence>
<keyword evidence="4 9" id="KW-0762">Sugar transport</keyword>
<accession>A0ABN6NP11</accession>
<feature type="transmembrane region" description="Helical" evidence="10">
    <location>
        <begin position="338"/>
        <end position="358"/>
    </location>
</feature>
<dbReference type="InterPro" id="IPR004501">
    <property type="entry name" value="PTS_EIIC_3"/>
</dbReference>
<proteinExistence type="predicted"/>
<dbReference type="Proteomes" id="UP000831692">
    <property type="component" value="Chromosome"/>
</dbReference>
<evidence type="ECO:0000256" key="6">
    <source>
        <dbReference type="ARBA" id="ARBA00022692"/>
    </source>
</evidence>
<keyword evidence="7 10" id="KW-1133">Transmembrane helix</keyword>
<dbReference type="EMBL" id="AP025635">
    <property type="protein sequence ID" value="BDG67975.1"/>
    <property type="molecule type" value="Genomic_DNA"/>
</dbReference>
<comment type="function">
    <text evidence="9">The phosphoenolpyruvate-dependent sugar phosphotransferase system (PTS), a major carbohydrate active -transport system, catalyzes the phosphorylation of incoming sugar substrates concomitant with their translocation across the cell membrane.</text>
</comment>
<feature type="transmembrane region" description="Helical" evidence="10">
    <location>
        <begin position="110"/>
        <end position="129"/>
    </location>
</feature>
<gene>
    <name evidence="12" type="primary">celB_8</name>
    <name evidence="12" type="ORF">ENLAB_15390</name>
</gene>